<reference evidence="2" key="1">
    <citation type="journal article" date="2014" name="Front. Microbiol.">
        <title>High frequency of phylogenetically diverse reductive dehalogenase-homologous genes in deep subseafloor sedimentary metagenomes.</title>
        <authorList>
            <person name="Kawai M."/>
            <person name="Futagami T."/>
            <person name="Toyoda A."/>
            <person name="Takaki Y."/>
            <person name="Nishi S."/>
            <person name="Hori S."/>
            <person name="Arai W."/>
            <person name="Tsubouchi T."/>
            <person name="Morono Y."/>
            <person name="Uchiyama I."/>
            <person name="Ito T."/>
            <person name="Fujiyama A."/>
            <person name="Inagaki F."/>
            <person name="Takami H."/>
        </authorList>
    </citation>
    <scope>NUCLEOTIDE SEQUENCE</scope>
    <source>
        <strain evidence="2">Expedition CK06-06</strain>
    </source>
</reference>
<dbReference type="InterPro" id="IPR013783">
    <property type="entry name" value="Ig-like_fold"/>
</dbReference>
<comment type="caution">
    <text evidence="2">The sequence shown here is derived from an EMBL/GenBank/DDBJ whole genome shotgun (WGS) entry which is preliminary data.</text>
</comment>
<feature type="domain" description="CBM20" evidence="1">
    <location>
        <begin position="22"/>
        <end position="72"/>
    </location>
</feature>
<proteinExistence type="predicted"/>
<dbReference type="SUPFAM" id="SSF49452">
    <property type="entry name" value="Starch-binding domain-like"/>
    <property type="match status" value="1"/>
</dbReference>
<dbReference type="Pfam" id="PF00686">
    <property type="entry name" value="CBM_20"/>
    <property type="match status" value="1"/>
</dbReference>
<sequence>MRKFVGYMVWFLFVLSPGFASEVTFIVTVPSETAATDTIYIYGNTPALGIFNIDAVFLNKTANRTWELKVELTG</sequence>
<gene>
    <name evidence="2" type="ORF">S01H4_34226</name>
</gene>
<dbReference type="AlphaFoldDB" id="X1AT22"/>
<dbReference type="InterPro" id="IPR002044">
    <property type="entry name" value="CBM20"/>
</dbReference>
<evidence type="ECO:0000259" key="1">
    <source>
        <dbReference type="Pfam" id="PF00686"/>
    </source>
</evidence>
<organism evidence="2">
    <name type="scientific">marine sediment metagenome</name>
    <dbReference type="NCBI Taxonomy" id="412755"/>
    <lineage>
        <taxon>unclassified sequences</taxon>
        <taxon>metagenomes</taxon>
        <taxon>ecological metagenomes</taxon>
    </lineage>
</organism>
<accession>X1AT22</accession>
<dbReference type="EMBL" id="BART01018099">
    <property type="protein sequence ID" value="GAG85895.1"/>
    <property type="molecule type" value="Genomic_DNA"/>
</dbReference>
<dbReference type="Gene3D" id="2.60.40.10">
    <property type="entry name" value="Immunoglobulins"/>
    <property type="match status" value="1"/>
</dbReference>
<dbReference type="GO" id="GO:2001070">
    <property type="term" value="F:starch binding"/>
    <property type="evidence" value="ECO:0007669"/>
    <property type="project" value="InterPro"/>
</dbReference>
<feature type="non-terminal residue" evidence="2">
    <location>
        <position position="74"/>
    </location>
</feature>
<dbReference type="InterPro" id="IPR013784">
    <property type="entry name" value="Carb-bd-like_fold"/>
</dbReference>
<evidence type="ECO:0000313" key="2">
    <source>
        <dbReference type="EMBL" id="GAG85895.1"/>
    </source>
</evidence>
<name>X1AT22_9ZZZZ</name>
<protein>
    <recommendedName>
        <fullName evidence="1">CBM20 domain-containing protein</fullName>
    </recommendedName>
</protein>